<feature type="domain" description="CggR N-terminal DNA binding" evidence="6">
    <location>
        <begin position="18"/>
        <end position="82"/>
    </location>
</feature>
<keyword evidence="2" id="KW-0805">Transcription regulation</keyword>
<comment type="caution">
    <text evidence="7">The sequence shown here is derived from an EMBL/GenBank/DDBJ whole genome shotgun (WGS) entry which is preliminary data.</text>
</comment>
<dbReference type="HOGENOM" id="CLU_054506_2_0_9"/>
<proteinExistence type="inferred from homology"/>
<dbReference type="GO" id="GO:0030246">
    <property type="term" value="F:carbohydrate binding"/>
    <property type="evidence" value="ECO:0007669"/>
    <property type="project" value="InterPro"/>
</dbReference>
<dbReference type="RefSeq" id="WP_005607141.1">
    <property type="nucleotide sequence ID" value="NZ_CP102283.1"/>
</dbReference>
<accession>C8NGI9</accession>
<evidence type="ECO:0000313" key="7">
    <source>
        <dbReference type="EMBL" id="EEW37247.1"/>
    </source>
</evidence>
<name>C8NGI9_9LACT</name>
<dbReference type="EMBL" id="ACKZ01000019">
    <property type="protein sequence ID" value="EEW37247.1"/>
    <property type="molecule type" value="Genomic_DNA"/>
</dbReference>
<dbReference type="Gene3D" id="1.10.10.10">
    <property type="entry name" value="Winged helix-like DNA-binding domain superfamily/Winged helix DNA-binding domain"/>
    <property type="match status" value="1"/>
</dbReference>
<dbReference type="InterPro" id="IPR036388">
    <property type="entry name" value="WH-like_DNA-bd_sf"/>
</dbReference>
<dbReference type="Pfam" id="PF04198">
    <property type="entry name" value="Sugar-bind"/>
    <property type="match status" value="1"/>
</dbReference>
<dbReference type="GeneID" id="78411788"/>
<evidence type="ECO:0000259" key="5">
    <source>
        <dbReference type="Pfam" id="PF04198"/>
    </source>
</evidence>
<protein>
    <submittedName>
        <fullName evidence="7">Putative sugar-binding domain protein</fullName>
    </submittedName>
</protein>
<dbReference type="GO" id="GO:0003677">
    <property type="term" value="F:DNA binding"/>
    <property type="evidence" value="ECO:0007669"/>
    <property type="project" value="UniProtKB-KW"/>
</dbReference>
<evidence type="ECO:0000313" key="8">
    <source>
        <dbReference type="Proteomes" id="UP000005926"/>
    </source>
</evidence>
<dbReference type="PANTHER" id="PTHR34294:SF5">
    <property type="entry name" value="CENTRAL GLYCOLYTIC GENES REGULATOR"/>
    <property type="match status" value="1"/>
</dbReference>
<evidence type="ECO:0000256" key="1">
    <source>
        <dbReference type="ARBA" id="ARBA00010466"/>
    </source>
</evidence>
<dbReference type="InterPro" id="IPR036390">
    <property type="entry name" value="WH_DNA-bd_sf"/>
</dbReference>
<dbReference type="InterPro" id="IPR007324">
    <property type="entry name" value="Sugar-bd_dom_put"/>
</dbReference>
<dbReference type="SUPFAM" id="SSF46785">
    <property type="entry name" value="Winged helix' DNA-binding domain"/>
    <property type="match status" value="1"/>
</dbReference>
<evidence type="ECO:0000256" key="4">
    <source>
        <dbReference type="ARBA" id="ARBA00023163"/>
    </source>
</evidence>
<dbReference type="SUPFAM" id="SSF100950">
    <property type="entry name" value="NagB/RpiA/CoA transferase-like"/>
    <property type="match status" value="1"/>
</dbReference>
<keyword evidence="4" id="KW-0804">Transcription</keyword>
<dbReference type="InterPro" id="IPR051054">
    <property type="entry name" value="SorC_transcr_regulators"/>
</dbReference>
<dbReference type="PANTHER" id="PTHR34294">
    <property type="entry name" value="TRANSCRIPTIONAL REGULATOR-RELATED"/>
    <property type="match status" value="1"/>
</dbReference>
<evidence type="ECO:0000256" key="3">
    <source>
        <dbReference type="ARBA" id="ARBA00023125"/>
    </source>
</evidence>
<dbReference type="eggNOG" id="COG2390">
    <property type="taxonomic scope" value="Bacteria"/>
</dbReference>
<dbReference type="AlphaFoldDB" id="C8NGI9"/>
<dbReference type="Pfam" id="PF21715">
    <property type="entry name" value="CggR_N"/>
    <property type="match status" value="1"/>
</dbReference>
<sequence length="339" mass="37329">MNYLNLSHLLVPESRVALQTRFRILQAIATYQPIGRRALAKVVQMSERTLRNECEAMKKLDLIEVQGSGMHLTEIGEFILERSDDLKNNFIQMSLVEHKVAKTLGVQYVKVVDDPAKTSELVQEIMDVLLPLGTSIIAITGGQTMVRVSEGFTKEISVNRDLTIVPARGGMFGSMLIQANNVSEKMATGIGAHHEALFVPEHVQQATYTPLMQEPSVAKTIGLMKKAECLLYSVGSAIIMGERRGLLEEQMATLKEKKAIGEAFGCFFDAEGNVVLKIPRVGLHLSDLSTIPHSIAVVEGEEKAAALKAYAKLAPVDRTWFVIDKETSELVLNGVTRKK</sequence>
<dbReference type="InterPro" id="IPR037171">
    <property type="entry name" value="NagB/RpiA_transferase-like"/>
</dbReference>
<feature type="domain" description="Sugar-binding" evidence="5">
    <location>
        <begin position="90"/>
        <end position="333"/>
    </location>
</feature>
<dbReference type="Gene3D" id="3.40.50.1360">
    <property type="match status" value="1"/>
</dbReference>
<comment type="similarity">
    <text evidence="1">Belongs to the SorC transcriptional regulatory family.</text>
</comment>
<keyword evidence="3" id="KW-0238">DNA-binding</keyword>
<reference evidence="7 8" key="1">
    <citation type="submission" date="2009-08" db="EMBL/GenBank/DDBJ databases">
        <authorList>
            <person name="Muzny D."/>
            <person name="Qin X."/>
            <person name="Deng J."/>
            <person name="Jiang H."/>
            <person name="Liu Y."/>
            <person name="Qu J."/>
            <person name="Song X.-Z."/>
            <person name="Zhang L."/>
            <person name="Thornton R."/>
            <person name="Coyle M."/>
            <person name="Francisco L."/>
            <person name="Jackson L."/>
            <person name="Javaid M."/>
            <person name="Korchina V."/>
            <person name="Kovar C."/>
            <person name="Mata R."/>
            <person name="Mathew T."/>
            <person name="Ngo R."/>
            <person name="Nguyen L."/>
            <person name="Nguyen N."/>
            <person name="Okwuonu G."/>
            <person name="Ongeri F."/>
            <person name="Pham C."/>
            <person name="Simmons D."/>
            <person name="Wilczek-Boney K."/>
            <person name="Hale W."/>
            <person name="Jakkamsetti A."/>
            <person name="Pham P."/>
            <person name="Ruth R."/>
            <person name="San Lucas F."/>
            <person name="Warren J."/>
            <person name="Zhang J."/>
            <person name="Zhao Z."/>
            <person name="Zhou C."/>
            <person name="Zhu D."/>
            <person name="Lee S."/>
            <person name="Bess C."/>
            <person name="Blankenburg K."/>
            <person name="Forbes L."/>
            <person name="Fu Q."/>
            <person name="Gubbala S."/>
            <person name="Hirani K."/>
            <person name="Jayaseelan J.C."/>
            <person name="Lara F."/>
            <person name="Munidasa M."/>
            <person name="Palculict T."/>
            <person name="Patil S."/>
            <person name="Pu L.-L."/>
            <person name="Saada N."/>
            <person name="Tang L."/>
            <person name="Weissenberger G."/>
            <person name="Zhu Y."/>
            <person name="Hemphill L."/>
            <person name="Shang Y."/>
            <person name="Youmans B."/>
            <person name="Ayvaz T."/>
            <person name="Ross M."/>
            <person name="Santibanez J."/>
            <person name="Aqrawi P."/>
            <person name="Gross S."/>
            <person name="Joshi V."/>
            <person name="Fowler G."/>
            <person name="Nazareth L."/>
            <person name="Reid J."/>
            <person name="Worley K."/>
            <person name="Petrosino J."/>
            <person name="Highlander S."/>
            <person name="Gibbs R."/>
        </authorList>
    </citation>
    <scope>NUCLEOTIDE SEQUENCE [LARGE SCALE GENOMIC DNA]</scope>
    <source>
        <strain evidence="7 8">ATCC 49175</strain>
    </source>
</reference>
<evidence type="ECO:0000259" key="6">
    <source>
        <dbReference type="Pfam" id="PF21715"/>
    </source>
</evidence>
<dbReference type="STRING" id="638301.HMPREF0444_1034"/>
<evidence type="ECO:0000256" key="2">
    <source>
        <dbReference type="ARBA" id="ARBA00023015"/>
    </source>
</evidence>
<organism evidence="7 8">
    <name type="scientific">Granulicatella adiacens ATCC 49175</name>
    <dbReference type="NCBI Taxonomy" id="638301"/>
    <lineage>
        <taxon>Bacteria</taxon>
        <taxon>Bacillati</taxon>
        <taxon>Bacillota</taxon>
        <taxon>Bacilli</taxon>
        <taxon>Lactobacillales</taxon>
        <taxon>Carnobacteriaceae</taxon>
        <taxon>Granulicatella</taxon>
    </lineage>
</organism>
<dbReference type="InterPro" id="IPR048715">
    <property type="entry name" value="CggR_N"/>
</dbReference>
<dbReference type="Proteomes" id="UP000005926">
    <property type="component" value="Unassembled WGS sequence"/>
</dbReference>
<gene>
    <name evidence="7" type="primary">cggR</name>
    <name evidence="7" type="ORF">HMPREF0444_1034</name>
</gene>
<keyword evidence="8" id="KW-1185">Reference proteome</keyword>